<protein>
    <submittedName>
        <fullName evidence="2">Uncharacterized protein</fullName>
    </submittedName>
</protein>
<comment type="caution">
    <text evidence="2">The sequence shown here is derived from an EMBL/GenBank/DDBJ whole genome shotgun (WGS) entry which is preliminary data.</text>
</comment>
<accession>A0ABV0AU60</accession>
<gene>
    <name evidence="2" type="ORF">AAH991_27195</name>
</gene>
<organism evidence="2 3">
    <name type="scientific">Microbispora maris</name>
    <dbReference type="NCBI Taxonomy" id="3144104"/>
    <lineage>
        <taxon>Bacteria</taxon>
        <taxon>Bacillati</taxon>
        <taxon>Actinomycetota</taxon>
        <taxon>Actinomycetes</taxon>
        <taxon>Streptosporangiales</taxon>
        <taxon>Streptosporangiaceae</taxon>
        <taxon>Microbispora</taxon>
    </lineage>
</organism>
<evidence type="ECO:0000256" key="1">
    <source>
        <dbReference type="SAM" id="MobiDB-lite"/>
    </source>
</evidence>
<dbReference type="RefSeq" id="WP_346228746.1">
    <property type="nucleotide sequence ID" value="NZ_JBDJAW010000026.1"/>
</dbReference>
<feature type="region of interest" description="Disordered" evidence="1">
    <location>
        <begin position="49"/>
        <end position="80"/>
    </location>
</feature>
<proteinExistence type="predicted"/>
<name>A0ABV0AU60_9ACTN</name>
<dbReference type="EMBL" id="JBDJAW010000026">
    <property type="protein sequence ID" value="MEN3538825.1"/>
    <property type="molecule type" value="Genomic_DNA"/>
</dbReference>
<dbReference type="Proteomes" id="UP001447516">
    <property type="component" value="Unassembled WGS sequence"/>
</dbReference>
<keyword evidence="3" id="KW-1185">Reference proteome</keyword>
<feature type="compositionally biased region" description="Low complexity" evidence="1">
    <location>
        <begin position="56"/>
        <end position="80"/>
    </location>
</feature>
<evidence type="ECO:0000313" key="3">
    <source>
        <dbReference type="Proteomes" id="UP001447516"/>
    </source>
</evidence>
<evidence type="ECO:0000313" key="2">
    <source>
        <dbReference type="EMBL" id="MEN3538825.1"/>
    </source>
</evidence>
<reference evidence="2 3" key="1">
    <citation type="submission" date="2024-05" db="EMBL/GenBank/DDBJ databases">
        <title>Microbispora sp.ZYX-F-249.</title>
        <authorList>
            <person name="Xie H."/>
        </authorList>
    </citation>
    <scope>NUCLEOTIDE SEQUENCE [LARGE SCALE GENOMIC DNA]</scope>
    <source>
        <strain evidence="2 3">ZYX-F-249</strain>
    </source>
</reference>
<sequence length="80" mass="8540">MTMNWDFVSDVTAAQRARLQRYTGAPDPVGDDQIGELEHVAAALDPRPHEFEAGRASHTAPDASAAASRTAPAVRPSREA</sequence>